<name>A0A074LTT3_9BACL</name>
<keyword evidence="4" id="KW-0004">4Fe-4S</keyword>
<evidence type="ECO:0000256" key="8">
    <source>
        <dbReference type="ARBA" id="ARBA00022741"/>
    </source>
</evidence>
<dbReference type="GO" id="GO:0005737">
    <property type="term" value="C:cytoplasm"/>
    <property type="evidence" value="ECO:0007669"/>
    <property type="project" value="UniProtKB-SubCell"/>
</dbReference>
<evidence type="ECO:0000259" key="17">
    <source>
        <dbReference type="PROSITE" id="PS50109"/>
    </source>
</evidence>
<evidence type="ECO:0000256" key="3">
    <source>
        <dbReference type="ARBA" id="ARBA00004496"/>
    </source>
</evidence>
<evidence type="ECO:0000313" key="19">
    <source>
        <dbReference type="Proteomes" id="UP000027931"/>
    </source>
</evidence>
<comment type="caution">
    <text evidence="18">The sequence shown here is derived from an EMBL/GenBank/DDBJ whole genome shotgun (WGS) entry which is preliminary data.</text>
</comment>
<dbReference type="GO" id="GO:0000155">
    <property type="term" value="F:phosphorelay sensor kinase activity"/>
    <property type="evidence" value="ECO:0007669"/>
    <property type="project" value="UniProtKB-UniRule"/>
</dbReference>
<dbReference type="Proteomes" id="UP000027931">
    <property type="component" value="Unassembled WGS sequence"/>
</dbReference>
<evidence type="ECO:0000256" key="5">
    <source>
        <dbReference type="ARBA" id="ARBA00022490"/>
    </source>
</evidence>
<dbReference type="Gene3D" id="3.30.565.10">
    <property type="entry name" value="Histidine kinase-like ATPase, C-terminal domain"/>
    <property type="match status" value="1"/>
</dbReference>
<reference evidence="18 19" key="1">
    <citation type="journal article" date="2013" name="Int. J. Syst. Evol. Microbiol.">
        <title>Tumebacillus flagellatus sp. nov., an alpha-amylase/pullulanase-producing bacterium isolated from cassava wastewater.</title>
        <authorList>
            <person name="Wang Q."/>
            <person name="Xie N."/>
            <person name="Qin Y."/>
            <person name="Shen N."/>
            <person name="Zhu J."/>
            <person name="Mi H."/>
            <person name="Huang R."/>
        </authorList>
    </citation>
    <scope>NUCLEOTIDE SEQUENCE [LARGE SCALE GENOMIC DNA]</scope>
    <source>
        <strain evidence="18 19">GST4</strain>
    </source>
</reference>
<feature type="coiled-coil region" evidence="16">
    <location>
        <begin position="46"/>
        <end position="80"/>
    </location>
</feature>
<dbReference type="InterPro" id="IPR011712">
    <property type="entry name" value="Sig_transdc_His_kin_sub3_dim/P"/>
</dbReference>
<dbReference type="Pfam" id="PF05384">
    <property type="entry name" value="DegS"/>
    <property type="match status" value="1"/>
</dbReference>
<accession>A0A074LTT3</accession>
<keyword evidence="12 15" id="KW-0902">Two-component regulatory system</keyword>
<feature type="domain" description="Histidine kinase" evidence="17">
    <location>
        <begin position="182"/>
        <end position="381"/>
    </location>
</feature>
<dbReference type="InterPro" id="IPR050482">
    <property type="entry name" value="Sensor_HK_TwoCompSys"/>
</dbReference>
<keyword evidence="13" id="KW-0411">Iron-sulfur</keyword>
<dbReference type="Pfam" id="PF07730">
    <property type="entry name" value="HisKA_3"/>
    <property type="match status" value="1"/>
</dbReference>
<comment type="function">
    <text evidence="15">Member of the two-component regulatory system DegS/DegU, which plays an important role in the transition growth phase.</text>
</comment>
<organism evidence="18 19">
    <name type="scientific">Tumebacillus flagellatus</name>
    <dbReference type="NCBI Taxonomy" id="1157490"/>
    <lineage>
        <taxon>Bacteria</taxon>
        <taxon>Bacillati</taxon>
        <taxon>Bacillota</taxon>
        <taxon>Bacilli</taxon>
        <taxon>Bacillales</taxon>
        <taxon>Alicyclobacillaceae</taxon>
        <taxon>Tumebacillus</taxon>
    </lineage>
</organism>
<comment type="function">
    <text evidence="14">Member of the two-component regulatory system NreB/NreC involved in the control of dissimilatory nitrate/nitrite reduction in response to oxygen. NreB functions as a direct oxygen sensor histidine kinase which is autophosphorylated, in the absence of oxygen, probably at the conserved histidine residue, and transfers its phosphate group probably to a conserved aspartate residue of NreC. NreB/NreC activates the expression of the nitrate (narGHJI) and nitrite (nir) reductase operons, as well as the putative nitrate transporter gene narT.</text>
</comment>
<keyword evidence="19" id="KW-1185">Reference proteome</keyword>
<evidence type="ECO:0000313" key="18">
    <source>
        <dbReference type="EMBL" id="KEO84045.1"/>
    </source>
</evidence>
<dbReference type="InterPro" id="IPR005467">
    <property type="entry name" value="His_kinase_dom"/>
</dbReference>
<evidence type="ECO:0000256" key="10">
    <source>
        <dbReference type="ARBA" id="ARBA00022840"/>
    </source>
</evidence>
<dbReference type="SUPFAM" id="SSF55874">
    <property type="entry name" value="ATPase domain of HSP90 chaperone/DNA topoisomerase II/histidine kinase"/>
    <property type="match status" value="1"/>
</dbReference>
<evidence type="ECO:0000256" key="6">
    <source>
        <dbReference type="ARBA" id="ARBA00022679"/>
    </source>
</evidence>
<sequence>MPIEFDAKMLDTAVNATLRAIEDGKNQVFEIAESARKEEQAMREDALGIQRQVAETIREVERLERAYTLARHKLVEVSRDFDRHSESEIKQAYDDAHKVQTQVLVTREREQQLRARRDDLDRRLRNLEQTIARAEALITQLGVAFSYLSGDLSQIGNVLKNVEQRRFLGIRVIQAQEEERKRVAREIHDGPAQTMANVVLRAEICEKMLDRDVEKVRSELRELKDSVRASLSEVRQIIFDLRPMALDDLGLAPTLRRYMADFQDKYKIATELKVFGREKRFNNSLEVAVFRSIQEALNNIWKHAKASTATVRLELTEKQVNVHIEDNGIGFDVSEATSGPEGGHFGLLGIKERIQLLEGRLEIKSNRGKGTKVILSLPITDE</sequence>
<keyword evidence="16" id="KW-0175">Coiled coil</keyword>
<keyword evidence="11" id="KW-0408">Iron</keyword>
<dbReference type="AlphaFoldDB" id="A0A074LTT3"/>
<dbReference type="STRING" id="1157490.EL26_06160"/>
<dbReference type="InterPro" id="IPR008595">
    <property type="entry name" value="DegS"/>
</dbReference>
<evidence type="ECO:0000256" key="16">
    <source>
        <dbReference type="SAM" id="Coils"/>
    </source>
</evidence>
<gene>
    <name evidence="18" type="ORF">EL26_06160</name>
</gene>
<evidence type="ECO:0000256" key="1">
    <source>
        <dbReference type="ARBA" id="ARBA00000085"/>
    </source>
</evidence>
<dbReference type="CDD" id="cd16917">
    <property type="entry name" value="HATPase_UhpB-NarQ-NarX-like"/>
    <property type="match status" value="1"/>
</dbReference>
<protein>
    <recommendedName>
        <fullName evidence="15">Signal transduction histidine-protein kinase/phosphatase DegS</fullName>
        <ecNumber evidence="15">2.7.13.3</ecNumber>
        <ecNumber evidence="15">3.1.3.-</ecNumber>
    </recommendedName>
</protein>
<keyword evidence="15" id="KW-0904">Protein phosphatase</keyword>
<comment type="catalytic activity">
    <reaction evidence="1 15">
        <text>ATP + protein L-histidine = ADP + protein N-phospho-L-histidine.</text>
        <dbReference type="EC" id="2.7.13.3"/>
    </reaction>
</comment>
<evidence type="ECO:0000256" key="14">
    <source>
        <dbReference type="ARBA" id="ARBA00024827"/>
    </source>
</evidence>
<dbReference type="EMBL" id="JMIR01000006">
    <property type="protein sequence ID" value="KEO84045.1"/>
    <property type="molecule type" value="Genomic_DNA"/>
</dbReference>
<dbReference type="SMART" id="SM00387">
    <property type="entry name" value="HATPase_c"/>
    <property type="match status" value="1"/>
</dbReference>
<dbReference type="PROSITE" id="PS50109">
    <property type="entry name" value="HIS_KIN"/>
    <property type="match status" value="1"/>
</dbReference>
<evidence type="ECO:0000256" key="11">
    <source>
        <dbReference type="ARBA" id="ARBA00023004"/>
    </source>
</evidence>
<proteinExistence type="predicted"/>
<keyword evidence="9 15" id="KW-0418">Kinase</keyword>
<comment type="cofactor">
    <cofactor evidence="2">
        <name>[4Fe-4S] cluster</name>
        <dbReference type="ChEBI" id="CHEBI:49883"/>
    </cofactor>
</comment>
<dbReference type="EC" id="2.7.13.3" evidence="15"/>
<dbReference type="RefSeq" id="WP_238546063.1">
    <property type="nucleotide sequence ID" value="NZ_JMIR01000006.1"/>
</dbReference>
<dbReference type="InterPro" id="IPR003594">
    <property type="entry name" value="HATPase_dom"/>
</dbReference>
<keyword evidence="10 15" id="KW-0067">ATP-binding</keyword>
<dbReference type="Gene3D" id="1.20.5.1930">
    <property type="match status" value="1"/>
</dbReference>
<dbReference type="PIRSF" id="PIRSF003169">
    <property type="entry name" value="STHK_DegS"/>
    <property type="match status" value="1"/>
</dbReference>
<dbReference type="PRINTS" id="PR00344">
    <property type="entry name" value="BCTRLSENSOR"/>
</dbReference>
<keyword evidence="5 15" id="KW-0963">Cytoplasm</keyword>
<evidence type="ECO:0000256" key="7">
    <source>
        <dbReference type="ARBA" id="ARBA00022723"/>
    </source>
</evidence>
<evidence type="ECO:0000256" key="12">
    <source>
        <dbReference type="ARBA" id="ARBA00023012"/>
    </source>
</evidence>
<dbReference type="InterPro" id="IPR016381">
    <property type="entry name" value="Sig_transdc_His_kinase_DegS"/>
</dbReference>
<dbReference type="PANTHER" id="PTHR24421">
    <property type="entry name" value="NITRATE/NITRITE SENSOR PROTEIN NARX-RELATED"/>
    <property type="match status" value="1"/>
</dbReference>
<keyword evidence="15" id="KW-0378">Hydrolase</keyword>
<evidence type="ECO:0000256" key="4">
    <source>
        <dbReference type="ARBA" id="ARBA00022485"/>
    </source>
</evidence>
<evidence type="ECO:0000256" key="15">
    <source>
        <dbReference type="PIRNR" id="PIRNR003169"/>
    </source>
</evidence>
<keyword evidence="7" id="KW-0479">Metal-binding</keyword>
<evidence type="ECO:0000256" key="2">
    <source>
        <dbReference type="ARBA" id="ARBA00001966"/>
    </source>
</evidence>
<dbReference type="InterPro" id="IPR004358">
    <property type="entry name" value="Sig_transdc_His_kin-like_C"/>
</dbReference>
<dbReference type="eggNOG" id="COG4585">
    <property type="taxonomic scope" value="Bacteria"/>
</dbReference>
<dbReference type="GO" id="GO:0046983">
    <property type="term" value="F:protein dimerization activity"/>
    <property type="evidence" value="ECO:0007669"/>
    <property type="project" value="InterPro"/>
</dbReference>
<dbReference type="PANTHER" id="PTHR24421:SF55">
    <property type="entry name" value="SENSOR HISTIDINE KINASE YDFH"/>
    <property type="match status" value="1"/>
</dbReference>
<evidence type="ECO:0000256" key="13">
    <source>
        <dbReference type="ARBA" id="ARBA00023014"/>
    </source>
</evidence>
<dbReference type="GO" id="GO:0004721">
    <property type="term" value="F:phosphoprotein phosphatase activity"/>
    <property type="evidence" value="ECO:0007669"/>
    <property type="project" value="UniProtKB-UniRule"/>
</dbReference>
<keyword evidence="6 15" id="KW-0808">Transferase</keyword>
<comment type="subcellular location">
    <subcellularLocation>
        <location evidence="3 15">Cytoplasm</location>
    </subcellularLocation>
</comment>
<evidence type="ECO:0000256" key="9">
    <source>
        <dbReference type="ARBA" id="ARBA00022777"/>
    </source>
</evidence>
<dbReference type="InterPro" id="IPR036890">
    <property type="entry name" value="HATPase_C_sf"/>
</dbReference>
<feature type="coiled-coil region" evidence="16">
    <location>
        <begin position="110"/>
        <end position="144"/>
    </location>
</feature>
<dbReference type="Pfam" id="PF02518">
    <property type="entry name" value="HATPase_c"/>
    <property type="match status" value="1"/>
</dbReference>
<feature type="coiled-coil region" evidence="16">
    <location>
        <begin position="206"/>
        <end position="233"/>
    </location>
</feature>
<dbReference type="GO" id="GO:0051539">
    <property type="term" value="F:4 iron, 4 sulfur cluster binding"/>
    <property type="evidence" value="ECO:0007669"/>
    <property type="project" value="UniProtKB-KW"/>
</dbReference>
<dbReference type="GO" id="GO:0016020">
    <property type="term" value="C:membrane"/>
    <property type="evidence" value="ECO:0007669"/>
    <property type="project" value="InterPro"/>
</dbReference>
<keyword evidence="8 15" id="KW-0547">Nucleotide-binding</keyword>
<dbReference type="EC" id="3.1.3.-" evidence="15"/>
<dbReference type="GO" id="GO:0005524">
    <property type="term" value="F:ATP binding"/>
    <property type="evidence" value="ECO:0007669"/>
    <property type="project" value="UniProtKB-UniRule"/>
</dbReference>
<dbReference type="GO" id="GO:0046872">
    <property type="term" value="F:metal ion binding"/>
    <property type="evidence" value="ECO:0007669"/>
    <property type="project" value="UniProtKB-KW"/>
</dbReference>